<evidence type="ECO:0000256" key="1">
    <source>
        <dbReference type="SAM" id="Phobius"/>
    </source>
</evidence>
<dbReference type="InterPro" id="IPR055966">
    <property type="entry name" value="DUF7544"/>
</dbReference>
<keyword evidence="1" id="KW-1133">Transmembrane helix</keyword>
<name>A0A7D5L8U0_9EURY</name>
<feature type="transmembrane region" description="Helical" evidence="1">
    <location>
        <begin position="57"/>
        <end position="80"/>
    </location>
</feature>
<organism evidence="2 3">
    <name type="scientific">Halorarum salinum</name>
    <dbReference type="NCBI Taxonomy" id="2743089"/>
    <lineage>
        <taxon>Archaea</taxon>
        <taxon>Methanobacteriati</taxon>
        <taxon>Methanobacteriota</taxon>
        <taxon>Stenosarchaea group</taxon>
        <taxon>Halobacteria</taxon>
        <taxon>Halobacteriales</taxon>
        <taxon>Haloferacaceae</taxon>
        <taxon>Halorarum</taxon>
    </lineage>
</organism>
<keyword evidence="3" id="KW-1185">Reference proteome</keyword>
<keyword evidence="1" id="KW-0472">Membrane</keyword>
<protein>
    <submittedName>
        <fullName evidence="2">Uncharacterized protein</fullName>
    </submittedName>
</protein>
<accession>A0A7D5L8U0</accession>
<dbReference type="RefSeq" id="WP_179266955.1">
    <property type="nucleotide sequence ID" value="NZ_CP058579.1"/>
</dbReference>
<feature type="transmembrane region" description="Helical" evidence="1">
    <location>
        <begin position="92"/>
        <end position="115"/>
    </location>
</feature>
<evidence type="ECO:0000313" key="3">
    <source>
        <dbReference type="Proteomes" id="UP000509626"/>
    </source>
</evidence>
<dbReference type="EMBL" id="CP058579">
    <property type="protein sequence ID" value="QLG60369.1"/>
    <property type="molecule type" value="Genomic_DNA"/>
</dbReference>
<dbReference type="Proteomes" id="UP000509626">
    <property type="component" value="Chromosome"/>
</dbReference>
<reference evidence="2 3" key="1">
    <citation type="submission" date="2020-06" db="EMBL/GenBank/DDBJ databases">
        <title>NJ-3-1, isolated from saline soil.</title>
        <authorList>
            <person name="Cui H.L."/>
            <person name="Shi X."/>
        </authorList>
    </citation>
    <scope>NUCLEOTIDE SEQUENCE [LARGE SCALE GENOMIC DNA]</scope>
    <source>
        <strain evidence="2 3">NJ-3-1</strain>
    </source>
</reference>
<dbReference type="Pfam" id="PF24400">
    <property type="entry name" value="DUF7544"/>
    <property type="match status" value="1"/>
</dbReference>
<gene>
    <name evidence="2" type="ORF">HUG12_00810</name>
</gene>
<dbReference type="KEGG" id="halu:HUG12_00810"/>
<dbReference type="GeneID" id="56035955"/>
<feature type="transmembrane region" description="Helical" evidence="1">
    <location>
        <begin position="6"/>
        <end position="27"/>
    </location>
</feature>
<evidence type="ECO:0000313" key="2">
    <source>
        <dbReference type="EMBL" id="QLG60369.1"/>
    </source>
</evidence>
<dbReference type="AlphaFoldDB" id="A0A7D5L8U0"/>
<proteinExistence type="predicted"/>
<keyword evidence="1" id="KW-0812">Transmembrane</keyword>
<sequence>MIGTVVGVVVLLGSLLLLVGSIMEFVLVESLRNEEVLVRRYWGDRWRQGVRLFGFRLVVRLLVLGSLAVLAALVVVPAAVGGGPGPGAPVGGVGVLAVLLLLPTFLVLALVVGLVDGFTTVFVVPVIVLEGVGVLDGWRRLWPTIVAHP</sequence>